<feature type="transmembrane region" description="Helical" evidence="1">
    <location>
        <begin position="231"/>
        <end position="252"/>
    </location>
</feature>
<reference evidence="2" key="2">
    <citation type="journal article" date="2021" name="Sci. Rep.">
        <title>The distribution of antibiotic resistance genes in chicken gut microbiota commensals.</title>
        <authorList>
            <person name="Juricova H."/>
            <person name="Matiasovicova J."/>
            <person name="Kubasova T."/>
            <person name="Cejkova D."/>
            <person name="Rychlik I."/>
        </authorList>
    </citation>
    <scope>NUCLEOTIDE SEQUENCE</scope>
    <source>
        <strain evidence="2">An420c</strain>
    </source>
</reference>
<feature type="transmembrane region" description="Helical" evidence="1">
    <location>
        <begin position="197"/>
        <end position="219"/>
    </location>
</feature>
<evidence type="ECO:0000313" key="2">
    <source>
        <dbReference type="EMBL" id="MBM6825811.1"/>
    </source>
</evidence>
<dbReference type="PANTHER" id="PTHR36833">
    <property type="entry name" value="SLR0610 PROTEIN-RELATED"/>
    <property type="match status" value="1"/>
</dbReference>
<dbReference type="Pfam" id="PF06182">
    <property type="entry name" value="ABC2_membrane_6"/>
    <property type="match status" value="1"/>
</dbReference>
<reference evidence="2" key="1">
    <citation type="submission" date="2020-08" db="EMBL/GenBank/DDBJ databases">
        <authorList>
            <person name="Cejkova D."/>
            <person name="Kubasova T."/>
            <person name="Jahodarova E."/>
            <person name="Rychlik I."/>
        </authorList>
    </citation>
    <scope>NUCLEOTIDE SEQUENCE</scope>
    <source>
        <strain evidence="2">An420c</strain>
    </source>
</reference>
<dbReference type="EMBL" id="JACJLV010000003">
    <property type="protein sequence ID" value="MBM6825811.1"/>
    <property type="molecule type" value="Genomic_DNA"/>
</dbReference>
<keyword evidence="1" id="KW-1133">Transmembrane helix</keyword>
<sequence length="264" mass="29492">MRRLAYGWRLWKGYMRIGFLKMTQYPADTSIWLVSMLIREASGFIGILAIAGVTGGIGSWNVYEICILFSMCAVIEAIGQTFFDSVWELINMIRWGRLDVYLTRPAPVLLQVLGEYMFFQAILATVVYVGIFLWAAWQIGLSFGGYEVLLLLEYLVCGTIINSGIYLIFNCLNFWLIQGGDMAVLVQTCREFVKYPLNVFPAAIQGFFTYILPLGFVAYYPAMALLGKTDLPVAGLMPLAAGVVTLLAALIWRVGLRSYDSTGT</sequence>
<feature type="transmembrane region" description="Helical" evidence="1">
    <location>
        <begin position="117"/>
        <end position="137"/>
    </location>
</feature>
<protein>
    <submittedName>
        <fullName evidence="2">ABC-2 family transporter protein</fullName>
    </submittedName>
</protein>
<feature type="transmembrane region" description="Helical" evidence="1">
    <location>
        <begin position="31"/>
        <end position="53"/>
    </location>
</feature>
<evidence type="ECO:0000256" key="1">
    <source>
        <dbReference type="SAM" id="Phobius"/>
    </source>
</evidence>
<feature type="transmembrane region" description="Helical" evidence="1">
    <location>
        <begin position="149"/>
        <end position="177"/>
    </location>
</feature>
<accession>A0A938WY72</accession>
<dbReference type="InterPro" id="IPR010390">
    <property type="entry name" value="ABC-2_transporter-like"/>
</dbReference>
<name>A0A938WY72_9CLOT</name>
<keyword evidence="3" id="KW-1185">Reference proteome</keyword>
<dbReference type="PANTHER" id="PTHR36833:SF1">
    <property type="entry name" value="INTEGRAL MEMBRANE TRANSPORT PROTEIN"/>
    <property type="match status" value="1"/>
</dbReference>
<proteinExistence type="predicted"/>
<evidence type="ECO:0000313" key="3">
    <source>
        <dbReference type="Proteomes" id="UP000713880"/>
    </source>
</evidence>
<gene>
    <name evidence="2" type="ORF">H6A13_01655</name>
</gene>
<organism evidence="2 3">
    <name type="scientific">Mordavella massiliensis</name>
    <dbReference type="NCBI Taxonomy" id="1871024"/>
    <lineage>
        <taxon>Bacteria</taxon>
        <taxon>Bacillati</taxon>
        <taxon>Bacillota</taxon>
        <taxon>Clostridia</taxon>
        <taxon>Eubacteriales</taxon>
        <taxon>Clostridiaceae</taxon>
        <taxon>Mordavella</taxon>
    </lineage>
</organism>
<keyword evidence="1" id="KW-0472">Membrane</keyword>
<dbReference type="Proteomes" id="UP000713880">
    <property type="component" value="Unassembled WGS sequence"/>
</dbReference>
<keyword evidence="1" id="KW-0812">Transmembrane</keyword>
<dbReference type="AlphaFoldDB" id="A0A938WY72"/>
<comment type="caution">
    <text evidence="2">The sequence shown here is derived from an EMBL/GenBank/DDBJ whole genome shotgun (WGS) entry which is preliminary data.</text>
</comment>